<sequence length="162" mass="16738">MPTLEVEPVAGIGSDYLGEDDMAVDLTKRRAPAEYVTRSTVLGRGWTQGAIGRFLTEPDGTMANMRYRGSPPVRLYAMARVQAIEGTREWQEWFYASRRRRAAALERAASGGAGDGATGGGGAPVAVGTGAGAEAGVRGGSHVGGGRDAGAGRGRGSNREVA</sequence>
<evidence type="ECO:0000313" key="2">
    <source>
        <dbReference type="EMBL" id="OPC80164.1"/>
    </source>
</evidence>
<proteinExistence type="predicted"/>
<gene>
    <name evidence="2" type="ORF">B4N89_03660</name>
</gene>
<dbReference type="RefSeq" id="WP_143657818.1">
    <property type="nucleotide sequence ID" value="NZ_MWQN01000001.1"/>
</dbReference>
<accession>A0A1T3NTR0</accession>
<protein>
    <submittedName>
        <fullName evidence="2">Uncharacterized protein</fullName>
    </submittedName>
</protein>
<feature type="compositionally biased region" description="Gly residues" evidence="1">
    <location>
        <begin position="111"/>
        <end position="155"/>
    </location>
</feature>
<evidence type="ECO:0000313" key="3">
    <source>
        <dbReference type="Proteomes" id="UP000190037"/>
    </source>
</evidence>
<dbReference type="OrthoDB" id="2030441at2"/>
<dbReference type="Proteomes" id="UP000190037">
    <property type="component" value="Unassembled WGS sequence"/>
</dbReference>
<feature type="region of interest" description="Disordered" evidence="1">
    <location>
        <begin position="106"/>
        <end position="162"/>
    </location>
</feature>
<dbReference type="STRING" id="159449.B4N89_03660"/>
<dbReference type="EMBL" id="MWQN01000001">
    <property type="protein sequence ID" value="OPC80164.1"/>
    <property type="molecule type" value="Genomic_DNA"/>
</dbReference>
<reference evidence="2 3" key="1">
    <citation type="submission" date="2017-03" db="EMBL/GenBank/DDBJ databases">
        <title>Draft genome sequence of Streptomyces scabrisporus NF3, endophyte isolated from Amphipterygium adstringens.</title>
        <authorList>
            <person name="Vazquez M."/>
            <person name="Ceapa C.D."/>
            <person name="Rodriguez Luna D."/>
            <person name="Sanchez Esquivel S."/>
        </authorList>
    </citation>
    <scope>NUCLEOTIDE SEQUENCE [LARGE SCALE GENOMIC DNA]</scope>
    <source>
        <strain evidence="2 3">NF3</strain>
    </source>
</reference>
<organism evidence="2 3">
    <name type="scientific">Embleya scabrispora</name>
    <dbReference type="NCBI Taxonomy" id="159449"/>
    <lineage>
        <taxon>Bacteria</taxon>
        <taxon>Bacillati</taxon>
        <taxon>Actinomycetota</taxon>
        <taxon>Actinomycetes</taxon>
        <taxon>Kitasatosporales</taxon>
        <taxon>Streptomycetaceae</taxon>
        <taxon>Embleya</taxon>
    </lineage>
</organism>
<dbReference type="AlphaFoldDB" id="A0A1T3NTR0"/>
<evidence type="ECO:0000256" key="1">
    <source>
        <dbReference type="SAM" id="MobiDB-lite"/>
    </source>
</evidence>
<comment type="caution">
    <text evidence="2">The sequence shown here is derived from an EMBL/GenBank/DDBJ whole genome shotgun (WGS) entry which is preliminary data.</text>
</comment>
<keyword evidence="3" id="KW-1185">Reference proteome</keyword>
<name>A0A1T3NTR0_9ACTN</name>